<feature type="transmembrane region" description="Helical" evidence="3">
    <location>
        <begin position="20"/>
        <end position="44"/>
    </location>
</feature>
<dbReference type="InterPro" id="IPR048254">
    <property type="entry name" value="CDP_ALCOHOL_P_TRANSF_CS"/>
</dbReference>
<sequence>MLDTKARPYVRPILDKTADFFLKIGFSANQVTVLAFVIGIVAAILVGFGWMWTGVLVLWFSGFLDAVDGTMARKTKQSGFGTVMDVTFDRVVEAGIIIALAARFPEQQFILLLLMASILFGITAFLTIGNVVQNKGVKSFHYATGLAERTEGFILLSLMVLTAPTFLFWTTLLFFVIEIISTIQRLIEAHRQLDKEG</sequence>
<protein>
    <submittedName>
        <fullName evidence="4">CDP-alcohol phosphatidyltransferase</fullName>
    </submittedName>
</protein>
<organism evidence="4 5">
    <name type="scientific">Listeria weihenstephanensis</name>
    <dbReference type="NCBI Taxonomy" id="1006155"/>
    <lineage>
        <taxon>Bacteria</taxon>
        <taxon>Bacillati</taxon>
        <taxon>Bacillota</taxon>
        <taxon>Bacilli</taxon>
        <taxon>Bacillales</taxon>
        <taxon>Listeriaceae</taxon>
        <taxon>Listeria</taxon>
    </lineage>
</organism>
<dbReference type="AlphaFoldDB" id="A0A1S7FT61"/>
<dbReference type="Pfam" id="PF01066">
    <property type="entry name" value="CDP-OH_P_transf"/>
    <property type="match status" value="1"/>
</dbReference>
<keyword evidence="3" id="KW-0472">Membrane</keyword>
<keyword evidence="3" id="KW-1133">Transmembrane helix</keyword>
<keyword evidence="5" id="KW-1185">Reference proteome</keyword>
<dbReference type="KEGG" id="lwi:UE46_05495"/>
<dbReference type="InterPro" id="IPR000462">
    <property type="entry name" value="CDP-OH_P_trans"/>
</dbReference>
<dbReference type="GO" id="GO:0008654">
    <property type="term" value="P:phospholipid biosynthetic process"/>
    <property type="evidence" value="ECO:0007669"/>
    <property type="project" value="InterPro"/>
</dbReference>
<feature type="transmembrane region" description="Helical" evidence="3">
    <location>
        <begin position="109"/>
        <end position="132"/>
    </location>
</feature>
<proteinExistence type="inferred from homology"/>
<evidence type="ECO:0000256" key="3">
    <source>
        <dbReference type="SAM" id="Phobius"/>
    </source>
</evidence>
<keyword evidence="1 2" id="KW-0808">Transferase</keyword>
<gene>
    <name evidence="4" type="ORF">UE46_05495</name>
</gene>
<dbReference type="GO" id="GO:0016780">
    <property type="term" value="F:phosphotransferase activity, for other substituted phosphate groups"/>
    <property type="evidence" value="ECO:0007669"/>
    <property type="project" value="InterPro"/>
</dbReference>
<evidence type="ECO:0000256" key="1">
    <source>
        <dbReference type="ARBA" id="ARBA00022679"/>
    </source>
</evidence>
<keyword evidence="3" id="KW-0812">Transmembrane</keyword>
<dbReference type="EMBL" id="CP011102">
    <property type="protein sequence ID" value="AQY50535.1"/>
    <property type="molecule type" value="Genomic_DNA"/>
</dbReference>
<dbReference type="Gene3D" id="1.20.120.1760">
    <property type="match status" value="1"/>
</dbReference>
<dbReference type="Proteomes" id="UP000223060">
    <property type="component" value="Chromosome"/>
</dbReference>
<evidence type="ECO:0000256" key="2">
    <source>
        <dbReference type="RuleBase" id="RU003750"/>
    </source>
</evidence>
<name>A0A1S7FT61_9LIST</name>
<evidence type="ECO:0000313" key="4">
    <source>
        <dbReference type="EMBL" id="AQY50535.1"/>
    </source>
</evidence>
<dbReference type="InterPro" id="IPR043130">
    <property type="entry name" value="CDP-OH_PTrfase_TM_dom"/>
</dbReference>
<dbReference type="RefSeq" id="WP_036058670.1">
    <property type="nucleotide sequence ID" value="NZ_CP011102.1"/>
</dbReference>
<feature type="transmembrane region" description="Helical" evidence="3">
    <location>
        <begin position="152"/>
        <end position="177"/>
    </location>
</feature>
<dbReference type="GO" id="GO:0016020">
    <property type="term" value="C:membrane"/>
    <property type="evidence" value="ECO:0007669"/>
    <property type="project" value="InterPro"/>
</dbReference>
<dbReference type="PROSITE" id="PS00379">
    <property type="entry name" value="CDP_ALCOHOL_P_TRANSF"/>
    <property type="match status" value="1"/>
</dbReference>
<reference evidence="5" key="1">
    <citation type="submission" date="2015-03" db="EMBL/GenBank/DDBJ databases">
        <authorList>
            <person name="Ferrari E."/>
            <person name="Walter M.C."/>
            <person name="Huptas C."/>
            <person name="Scherer S."/>
            <person name="Mueller-Herbst S."/>
        </authorList>
    </citation>
    <scope>NUCLEOTIDE SEQUENCE [LARGE SCALE GENOMIC DNA]</scope>
    <source>
        <strain evidence="5">LWP01</strain>
    </source>
</reference>
<evidence type="ECO:0000313" key="5">
    <source>
        <dbReference type="Proteomes" id="UP000223060"/>
    </source>
</evidence>
<comment type="similarity">
    <text evidence="2">Belongs to the CDP-alcohol phosphatidyltransferase class-I family.</text>
</comment>
<accession>A0A1S7FT61</accession>